<evidence type="ECO:0000256" key="11">
    <source>
        <dbReference type="SAM" id="Phobius"/>
    </source>
</evidence>
<evidence type="ECO:0000256" key="8">
    <source>
        <dbReference type="ARBA" id="ARBA00023306"/>
    </source>
</evidence>
<dbReference type="GO" id="GO:0009252">
    <property type="term" value="P:peptidoglycan biosynthetic process"/>
    <property type="evidence" value="ECO:0007669"/>
    <property type="project" value="UniProtKB-UniRule"/>
</dbReference>
<comment type="similarity">
    <text evidence="10">Belongs to the glycosyltransferase 28 family. MurG subfamily.</text>
</comment>
<keyword evidence="7 10" id="KW-0472">Membrane</keyword>
<reference evidence="14 15" key="1">
    <citation type="submission" date="2018-06" db="EMBL/GenBank/DDBJ databases">
        <title>Extensive metabolic versatility and redundancy in microbially diverse, dynamic hydrothermal sediments.</title>
        <authorList>
            <person name="Dombrowski N."/>
            <person name="Teske A."/>
            <person name="Baker B.J."/>
        </authorList>
    </citation>
    <scope>NUCLEOTIDE SEQUENCE [LARGE SCALE GENOMIC DNA]</scope>
    <source>
        <strain evidence="14">B47_G16</strain>
    </source>
</reference>
<dbReference type="AlphaFoldDB" id="A0A497E557"/>
<dbReference type="HAMAP" id="MF_00033">
    <property type="entry name" value="MurG"/>
    <property type="match status" value="1"/>
</dbReference>
<keyword evidence="6 10" id="KW-0573">Peptidoglycan synthesis</keyword>
<dbReference type="Proteomes" id="UP000279422">
    <property type="component" value="Unassembled WGS sequence"/>
</dbReference>
<comment type="pathway">
    <text evidence="10">Cell wall biogenesis; peptidoglycan biosynthesis.</text>
</comment>
<proteinExistence type="inferred from homology"/>
<sequence length="373" mass="41850">MRALIAAGGTGGHLYPALALAFYLKEHNLAEKILWIGGKRGVEVEVVPASGFEFKKISVRRCPRNIRGDWIGFICGLILSFFQSFLILLHFKPHVVVGMGSFHSYPVVSVAFFLGIPSLICEQNVRPSLTNRLLLRWASKIAISFPQTKRYIPPRMRKKACLVGNPIRPEILKMSREMGRRKLGLDNDRFTLLFLGGSQGAHSLNLAGMKAIGLLEREGVESEVQVIFITGEKDLEMVKGYLNSSRMRVAIFPYLNHMEYAYAASDLVISRSGATTLAEITARGLPSILIPYPYATLRHQWENAKVLEERKAACTISEKDLSGETLKEMILKLMKDKKLLEEMGKRSKELARPEATSKMAKLVCELAKRRKIC</sequence>
<evidence type="ECO:0000256" key="3">
    <source>
        <dbReference type="ARBA" id="ARBA00022676"/>
    </source>
</evidence>
<comment type="catalytic activity">
    <reaction evidence="10">
        <text>di-trans,octa-cis-undecaprenyl diphospho-N-acetyl-alpha-D-muramoyl-L-alanyl-D-glutamyl-meso-2,6-diaminopimeloyl-D-alanyl-D-alanine + UDP-N-acetyl-alpha-D-glucosamine = di-trans,octa-cis-undecaprenyl diphospho-[N-acetyl-alpha-D-glucosaminyl-(1-&gt;4)]-N-acetyl-alpha-D-muramoyl-L-alanyl-D-glutamyl-meso-2,6-diaminopimeloyl-D-alanyl-D-alanine + UDP + H(+)</text>
        <dbReference type="Rhea" id="RHEA:31227"/>
        <dbReference type="ChEBI" id="CHEBI:15378"/>
        <dbReference type="ChEBI" id="CHEBI:57705"/>
        <dbReference type="ChEBI" id="CHEBI:58223"/>
        <dbReference type="ChEBI" id="CHEBI:61387"/>
        <dbReference type="ChEBI" id="CHEBI:61388"/>
        <dbReference type="EC" id="2.4.1.227"/>
    </reaction>
</comment>
<protein>
    <recommendedName>
        <fullName evidence="10">UDP-N-acetylglucosamine--N-acetylmuramyl-(pentapeptide) pyrophosphoryl-undecaprenol N-acetylglucosamine transferase</fullName>
        <ecNumber evidence="10">2.4.1.227</ecNumber>
    </recommendedName>
    <alternativeName>
        <fullName evidence="10">Undecaprenyl-PP-MurNAc-pentapeptide-UDPGlcNAc GlcNAc transferase</fullName>
    </alternativeName>
</protein>
<feature type="transmembrane region" description="Helical" evidence="11">
    <location>
        <begin position="70"/>
        <end position="90"/>
    </location>
</feature>
<feature type="binding site" evidence="10">
    <location>
        <begin position="10"/>
        <end position="12"/>
    </location>
    <ligand>
        <name>UDP-N-acetyl-alpha-D-glucosamine</name>
        <dbReference type="ChEBI" id="CHEBI:57705"/>
    </ligand>
</feature>
<feature type="binding site" evidence="10">
    <location>
        <position position="198"/>
    </location>
    <ligand>
        <name>UDP-N-acetyl-alpha-D-glucosamine</name>
        <dbReference type="ChEBI" id="CHEBI:57705"/>
    </ligand>
</feature>
<comment type="function">
    <text evidence="10">Cell wall formation. Catalyzes the transfer of a GlcNAc subunit on undecaprenyl-pyrophosphoryl-MurNAc-pentapeptide (lipid intermediate I) to form undecaprenyl-pyrophosphoryl-MurNAc-(pentapeptide)GlcNAc (lipid intermediate II).</text>
</comment>
<keyword evidence="3 10" id="KW-0328">Glycosyltransferase</keyword>
<evidence type="ECO:0000256" key="4">
    <source>
        <dbReference type="ARBA" id="ARBA00022679"/>
    </source>
</evidence>
<comment type="subcellular location">
    <subcellularLocation>
        <location evidence="10">Cell membrane</location>
        <topology evidence="10">Peripheral membrane protein</topology>
        <orientation evidence="10">Cytoplasmic side</orientation>
    </subcellularLocation>
</comment>
<keyword evidence="4 10" id="KW-0808">Transferase</keyword>
<dbReference type="EMBL" id="QMPZ01000014">
    <property type="protein sequence ID" value="RLE10216.1"/>
    <property type="molecule type" value="Genomic_DNA"/>
</dbReference>
<dbReference type="Pfam" id="PF04101">
    <property type="entry name" value="Glyco_tran_28_C"/>
    <property type="match status" value="1"/>
</dbReference>
<dbReference type="GO" id="GO:0050511">
    <property type="term" value="F:undecaprenyldiphospho-muramoylpentapeptide beta-N-acetylglucosaminyltransferase activity"/>
    <property type="evidence" value="ECO:0007669"/>
    <property type="project" value="UniProtKB-UniRule"/>
</dbReference>
<dbReference type="GO" id="GO:0005975">
    <property type="term" value="P:carbohydrate metabolic process"/>
    <property type="evidence" value="ECO:0007669"/>
    <property type="project" value="InterPro"/>
</dbReference>
<evidence type="ECO:0000256" key="9">
    <source>
        <dbReference type="ARBA" id="ARBA00023316"/>
    </source>
</evidence>
<evidence type="ECO:0000313" key="15">
    <source>
        <dbReference type="Proteomes" id="UP000279422"/>
    </source>
</evidence>
<dbReference type="InterPro" id="IPR006009">
    <property type="entry name" value="GlcNAc_MurG"/>
</dbReference>
<accession>A0A497E557</accession>
<evidence type="ECO:0000313" key="14">
    <source>
        <dbReference type="EMBL" id="RLE10216.1"/>
    </source>
</evidence>
<feature type="binding site" evidence="10">
    <location>
        <position position="300"/>
    </location>
    <ligand>
        <name>UDP-N-acetyl-alpha-D-glucosamine</name>
        <dbReference type="ChEBI" id="CHEBI:57705"/>
    </ligand>
</feature>
<evidence type="ECO:0000256" key="5">
    <source>
        <dbReference type="ARBA" id="ARBA00022960"/>
    </source>
</evidence>
<comment type="caution">
    <text evidence="10">Lacks conserved residue(s) required for the propagation of feature annotation.</text>
</comment>
<gene>
    <name evidence="10 14" type="primary">murG</name>
    <name evidence="14" type="ORF">DRJ00_02135</name>
</gene>
<evidence type="ECO:0000259" key="12">
    <source>
        <dbReference type="Pfam" id="PF03033"/>
    </source>
</evidence>
<evidence type="ECO:0000259" key="13">
    <source>
        <dbReference type="Pfam" id="PF04101"/>
    </source>
</evidence>
<dbReference type="GO" id="GO:0005886">
    <property type="term" value="C:plasma membrane"/>
    <property type="evidence" value="ECO:0007669"/>
    <property type="project" value="UniProtKB-SubCell"/>
</dbReference>
<keyword evidence="9 10" id="KW-0961">Cell wall biogenesis/degradation</keyword>
<dbReference type="PANTHER" id="PTHR21015:SF22">
    <property type="entry name" value="GLYCOSYLTRANSFERASE"/>
    <property type="match status" value="1"/>
</dbReference>
<dbReference type="PANTHER" id="PTHR21015">
    <property type="entry name" value="UDP-N-ACETYLGLUCOSAMINE--N-ACETYLMURAMYL-(PENTAPEPTIDE) PYROPHOSPHORYL-UNDECAPRENOL N-ACETYLGLUCOSAMINE TRANSFERASE 1"/>
    <property type="match status" value="1"/>
</dbReference>
<dbReference type="UniPathway" id="UPA00219"/>
<keyword evidence="8 10" id="KW-0131">Cell cycle</keyword>
<dbReference type="GO" id="GO:0051301">
    <property type="term" value="P:cell division"/>
    <property type="evidence" value="ECO:0007669"/>
    <property type="project" value="UniProtKB-KW"/>
</dbReference>
<name>A0A497E557_UNCAE</name>
<dbReference type="NCBIfam" id="TIGR01133">
    <property type="entry name" value="murG"/>
    <property type="match status" value="1"/>
</dbReference>
<keyword evidence="2 10" id="KW-0132">Cell division</keyword>
<dbReference type="SUPFAM" id="SSF53756">
    <property type="entry name" value="UDP-Glycosyltransferase/glycogen phosphorylase"/>
    <property type="match status" value="1"/>
</dbReference>
<dbReference type="Pfam" id="PF03033">
    <property type="entry name" value="Glyco_transf_28"/>
    <property type="match status" value="1"/>
</dbReference>
<comment type="caution">
    <text evidence="14">The sequence shown here is derived from an EMBL/GenBank/DDBJ whole genome shotgun (WGS) entry which is preliminary data.</text>
</comment>
<feature type="binding site" evidence="10">
    <location>
        <position position="124"/>
    </location>
    <ligand>
        <name>UDP-N-acetyl-alpha-D-glucosamine</name>
        <dbReference type="ChEBI" id="CHEBI:57705"/>
    </ligand>
</feature>
<dbReference type="CDD" id="cd03785">
    <property type="entry name" value="GT28_MurG"/>
    <property type="match status" value="1"/>
</dbReference>
<dbReference type="GO" id="GO:0008360">
    <property type="term" value="P:regulation of cell shape"/>
    <property type="evidence" value="ECO:0007669"/>
    <property type="project" value="UniProtKB-KW"/>
</dbReference>
<feature type="domain" description="Glycosyl transferase family 28 C-terminal" evidence="13">
    <location>
        <begin position="191"/>
        <end position="354"/>
    </location>
</feature>
<evidence type="ECO:0000256" key="1">
    <source>
        <dbReference type="ARBA" id="ARBA00022475"/>
    </source>
</evidence>
<keyword evidence="11" id="KW-0812">Transmembrane</keyword>
<evidence type="ECO:0000256" key="7">
    <source>
        <dbReference type="ARBA" id="ARBA00023136"/>
    </source>
</evidence>
<feature type="domain" description="Glycosyltransferase family 28 N-terminal" evidence="12">
    <location>
        <begin position="4"/>
        <end position="143"/>
    </location>
</feature>
<keyword evidence="1 10" id="KW-1003">Cell membrane</keyword>
<dbReference type="EC" id="2.4.1.227" evidence="10"/>
<dbReference type="InterPro" id="IPR007235">
    <property type="entry name" value="Glyco_trans_28_C"/>
</dbReference>
<dbReference type="Gene3D" id="3.40.50.2000">
    <property type="entry name" value="Glycogen Phosphorylase B"/>
    <property type="match status" value="2"/>
</dbReference>
<dbReference type="GO" id="GO:0071555">
    <property type="term" value="P:cell wall organization"/>
    <property type="evidence" value="ECO:0007669"/>
    <property type="project" value="UniProtKB-KW"/>
</dbReference>
<keyword evidence="11" id="KW-1133">Transmembrane helix</keyword>
<organism evidence="14 15">
    <name type="scientific">Aerophobetes bacterium</name>
    <dbReference type="NCBI Taxonomy" id="2030807"/>
    <lineage>
        <taxon>Bacteria</taxon>
        <taxon>Candidatus Aerophobota</taxon>
    </lineage>
</organism>
<dbReference type="GO" id="GO:0051991">
    <property type="term" value="F:UDP-N-acetyl-D-glucosamine:N-acetylmuramoyl-L-alanyl-D-glutamyl-meso-2,6-diaminopimelyl-D-alanyl-D-alanine-diphosphoundecaprenol 4-beta-N-acetylglucosaminlytransferase activity"/>
    <property type="evidence" value="ECO:0007669"/>
    <property type="project" value="RHEA"/>
</dbReference>
<dbReference type="InterPro" id="IPR004276">
    <property type="entry name" value="GlycoTrans_28_N"/>
</dbReference>
<keyword evidence="5 10" id="KW-0133">Cell shape</keyword>
<feature type="binding site" evidence="10">
    <location>
        <position position="168"/>
    </location>
    <ligand>
        <name>UDP-N-acetyl-alpha-D-glucosamine</name>
        <dbReference type="ChEBI" id="CHEBI:57705"/>
    </ligand>
</feature>
<evidence type="ECO:0000256" key="6">
    <source>
        <dbReference type="ARBA" id="ARBA00022984"/>
    </source>
</evidence>
<evidence type="ECO:0000256" key="10">
    <source>
        <dbReference type="HAMAP-Rule" id="MF_00033"/>
    </source>
</evidence>
<evidence type="ECO:0000256" key="2">
    <source>
        <dbReference type="ARBA" id="ARBA00022618"/>
    </source>
</evidence>
<feature type="transmembrane region" description="Helical" evidence="11">
    <location>
        <begin position="102"/>
        <end position="120"/>
    </location>
</feature>